<sequence length="221" mass="24613">SFAQSPELVKSPRHSGQLSQAPIPVAPIIPLRSASHSKGYKKTKKACFVCKSVDHLIKDCDFHARKMAQRTYASKDIHKQYASVNHSKFHLHKFSVAAPLKSQPVLTPAARTVSAVKPKNFKTQPTLASHAVSRPQTPYRRPIPRPSSSNPRNSPPRVTAAKVSAVSDAQVKKGTWVWRPKCLVLDHDLRTTSASMTFKRFDYNDALGRSKSVMAWVPKRI</sequence>
<name>A0A699QL76_TANCI</name>
<protein>
    <submittedName>
        <fullName evidence="2">Uncharacterized protein</fullName>
    </submittedName>
</protein>
<feature type="compositionally biased region" description="Low complexity" evidence="1">
    <location>
        <begin position="146"/>
        <end position="157"/>
    </location>
</feature>
<organism evidence="2">
    <name type="scientific">Tanacetum cinerariifolium</name>
    <name type="common">Dalmatian daisy</name>
    <name type="synonym">Chrysanthemum cinerariifolium</name>
    <dbReference type="NCBI Taxonomy" id="118510"/>
    <lineage>
        <taxon>Eukaryota</taxon>
        <taxon>Viridiplantae</taxon>
        <taxon>Streptophyta</taxon>
        <taxon>Embryophyta</taxon>
        <taxon>Tracheophyta</taxon>
        <taxon>Spermatophyta</taxon>
        <taxon>Magnoliopsida</taxon>
        <taxon>eudicotyledons</taxon>
        <taxon>Gunneridae</taxon>
        <taxon>Pentapetalae</taxon>
        <taxon>asterids</taxon>
        <taxon>campanulids</taxon>
        <taxon>Asterales</taxon>
        <taxon>Asteraceae</taxon>
        <taxon>Asteroideae</taxon>
        <taxon>Anthemideae</taxon>
        <taxon>Anthemidinae</taxon>
        <taxon>Tanacetum</taxon>
    </lineage>
</organism>
<dbReference type="AlphaFoldDB" id="A0A699QL76"/>
<feature type="region of interest" description="Disordered" evidence="1">
    <location>
        <begin position="118"/>
        <end position="165"/>
    </location>
</feature>
<evidence type="ECO:0000256" key="1">
    <source>
        <dbReference type="SAM" id="MobiDB-lite"/>
    </source>
</evidence>
<reference evidence="2" key="1">
    <citation type="journal article" date="2019" name="Sci. Rep.">
        <title>Draft genome of Tanacetum cinerariifolium, the natural source of mosquito coil.</title>
        <authorList>
            <person name="Yamashiro T."/>
            <person name="Shiraishi A."/>
            <person name="Satake H."/>
            <person name="Nakayama K."/>
        </authorList>
    </citation>
    <scope>NUCLEOTIDE SEQUENCE</scope>
</reference>
<dbReference type="EMBL" id="BKCJ011004299">
    <property type="protein sequence ID" value="GFC64895.1"/>
    <property type="molecule type" value="Genomic_DNA"/>
</dbReference>
<feature type="region of interest" description="Disordered" evidence="1">
    <location>
        <begin position="1"/>
        <end position="20"/>
    </location>
</feature>
<evidence type="ECO:0000313" key="2">
    <source>
        <dbReference type="EMBL" id="GFC64895.1"/>
    </source>
</evidence>
<accession>A0A699QL76</accession>
<comment type="caution">
    <text evidence="2">The sequence shown here is derived from an EMBL/GenBank/DDBJ whole genome shotgun (WGS) entry which is preliminary data.</text>
</comment>
<feature type="non-terminal residue" evidence="2">
    <location>
        <position position="1"/>
    </location>
</feature>
<proteinExistence type="predicted"/>
<gene>
    <name evidence="2" type="ORF">Tci_836865</name>
</gene>